<reference evidence="1 2" key="1">
    <citation type="journal article" date="2014" name="Int. J. Syst. Evol. Microbiol.">
        <title>Phaeodactylibacter xiamenensis gen. nov., sp. nov., a member of the family Saprospiraceae isolated from the marine alga Phaeodactylum tricornutum.</title>
        <authorList>
            <person name="Chen Z.Jr."/>
            <person name="Lei X."/>
            <person name="Lai Q."/>
            <person name="Li Y."/>
            <person name="Zhang B."/>
            <person name="Zhang J."/>
            <person name="Zhang H."/>
            <person name="Yang L."/>
            <person name="Zheng W."/>
            <person name="Tian Y."/>
            <person name="Yu Z."/>
            <person name="Xu H.Jr."/>
            <person name="Zheng T."/>
        </authorList>
    </citation>
    <scope>NUCLEOTIDE SEQUENCE [LARGE SCALE GENOMIC DNA]</scope>
    <source>
        <strain evidence="1 2">KD52</strain>
    </source>
</reference>
<name>A0A098RYF0_9BACT</name>
<evidence type="ECO:0000313" key="2">
    <source>
        <dbReference type="Proteomes" id="UP000029736"/>
    </source>
</evidence>
<sequence length="71" mass="8279">MNIGKVDKEVLKSVITEVLIENPNYFKEILTEILSENSIIDSNVRNERSNRLKEMIEEDFDKYGEVFKSLA</sequence>
<dbReference type="InterPro" id="IPR057930">
    <property type="entry name" value="Antitoxin_put"/>
</dbReference>
<evidence type="ECO:0000313" key="1">
    <source>
        <dbReference type="EMBL" id="KGE84836.1"/>
    </source>
</evidence>
<dbReference type="EMBL" id="JPOS01000112">
    <property type="protein sequence ID" value="KGE84836.1"/>
    <property type="molecule type" value="Genomic_DNA"/>
</dbReference>
<accession>A0A098RYF0</accession>
<dbReference type="Proteomes" id="UP000029736">
    <property type="component" value="Unassembled WGS sequence"/>
</dbReference>
<dbReference type="Pfam" id="PF25734">
    <property type="entry name" value="RelB_like_antitoxin"/>
    <property type="match status" value="1"/>
</dbReference>
<dbReference type="AlphaFoldDB" id="A0A098RYF0"/>
<organism evidence="1 2">
    <name type="scientific">Phaeodactylibacter xiamenensis</name>
    <dbReference type="NCBI Taxonomy" id="1524460"/>
    <lineage>
        <taxon>Bacteria</taxon>
        <taxon>Pseudomonadati</taxon>
        <taxon>Bacteroidota</taxon>
        <taxon>Saprospiria</taxon>
        <taxon>Saprospirales</taxon>
        <taxon>Haliscomenobacteraceae</taxon>
        <taxon>Phaeodactylibacter</taxon>
    </lineage>
</organism>
<comment type="caution">
    <text evidence="1">The sequence shown here is derived from an EMBL/GenBank/DDBJ whole genome shotgun (WGS) entry which is preliminary data.</text>
</comment>
<proteinExistence type="predicted"/>
<keyword evidence="2" id="KW-1185">Reference proteome</keyword>
<gene>
    <name evidence="1" type="ORF">IX84_31415</name>
</gene>
<protein>
    <submittedName>
        <fullName evidence="1">Uncharacterized protein</fullName>
    </submittedName>
</protein>